<sequence length="50" mass="5709">MKKILAAIIVMAIALSACHSDKPAYRTSNGKKKLKHYNKLQYGERKTFNQ</sequence>
<dbReference type="EMBL" id="FUZU01000001">
    <property type="protein sequence ID" value="SKC49837.1"/>
    <property type="molecule type" value="Genomic_DNA"/>
</dbReference>
<gene>
    <name evidence="2" type="ORF">SAMN05660236_1028</name>
</gene>
<feature type="chain" id="PRO_5010560588" description="Lipoprotein" evidence="1">
    <location>
        <begin position="20"/>
        <end position="50"/>
    </location>
</feature>
<dbReference type="Proteomes" id="UP000190961">
    <property type="component" value="Unassembled WGS sequence"/>
</dbReference>
<dbReference type="PROSITE" id="PS51257">
    <property type="entry name" value="PROKAR_LIPOPROTEIN"/>
    <property type="match status" value="1"/>
</dbReference>
<accession>A0A1T5JE29</accession>
<dbReference type="RefSeq" id="WP_159453609.1">
    <property type="nucleotide sequence ID" value="NZ_FUZU01000001.1"/>
</dbReference>
<evidence type="ECO:0000313" key="3">
    <source>
        <dbReference type="Proteomes" id="UP000190961"/>
    </source>
</evidence>
<keyword evidence="3" id="KW-1185">Reference proteome</keyword>
<proteinExistence type="predicted"/>
<dbReference type="AlphaFoldDB" id="A0A1T5JE29"/>
<evidence type="ECO:0000256" key="1">
    <source>
        <dbReference type="SAM" id="SignalP"/>
    </source>
</evidence>
<keyword evidence="1" id="KW-0732">Signal</keyword>
<name>A0A1T5JE29_9BACT</name>
<reference evidence="2 3" key="1">
    <citation type="submission" date="2017-02" db="EMBL/GenBank/DDBJ databases">
        <authorList>
            <person name="Peterson S.W."/>
        </authorList>
    </citation>
    <scope>NUCLEOTIDE SEQUENCE [LARGE SCALE GENOMIC DNA]</scope>
    <source>
        <strain evidence="2 3">DSM 25262</strain>
    </source>
</reference>
<organism evidence="2 3">
    <name type="scientific">Ohtaekwangia koreensis</name>
    <dbReference type="NCBI Taxonomy" id="688867"/>
    <lineage>
        <taxon>Bacteria</taxon>
        <taxon>Pseudomonadati</taxon>
        <taxon>Bacteroidota</taxon>
        <taxon>Cytophagia</taxon>
        <taxon>Cytophagales</taxon>
        <taxon>Fulvivirgaceae</taxon>
        <taxon>Ohtaekwangia</taxon>
    </lineage>
</organism>
<feature type="signal peptide" evidence="1">
    <location>
        <begin position="1"/>
        <end position="19"/>
    </location>
</feature>
<evidence type="ECO:0008006" key="4">
    <source>
        <dbReference type="Google" id="ProtNLM"/>
    </source>
</evidence>
<protein>
    <recommendedName>
        <fullName evidence="4">Lipoprotein</fullName>
    </recommendedName>
</protein>
<evidence type="ECO:0000313" key="2">
    <source>
        <dbReference type="EMBL" id="SKC49837.1"/>
    </source>
</evidence>